<dbReference type="Gene3D" id="3.30.70.100">
    <property type="match status" value="1"/>
</dbReference>
<dbReference type="InterPro" id="IPR007138">
    <property type="entry name" value="ABM_dom"/>
</dbReference>
<name>A0A6A6G6D7_9PEZI</name>
<evidence type="ECO:0000259" key="2">
    <source>
        <dbReference type="PROSITE" id="PS51725"/>
    </source>
</evidence>
<evidence type="ECO:0000313" key="4">
    <source>
        <dbReference type="Proteomes" id="UP000799538"/>
    </source>
</evidence>
<feature type="domain" description="ABM" evidence="2">
    <location>
        <begin position="2"/>
        <end position="90"/>
    </location>
</feature>
<evidence type="ECO:0000313" key="3">
    <source>
        <dbReference type="EMBL" id="KAF2221316.1"/>
    </source>
</evidence>
<proteinExistence type="predicted"/>
<evidence type="ECO:0000256" key="1">
    <source>
        <dbReference type="SAM" id="MobiDB-lite"/>
    </source>
</evidence>
<dbReference type="InterPro" id="IPR011008">
    <property type="entry name" value="Dimeric_a/b-barrel"/>
</dbReference>
<gene>
    <name evidence="3" type="ORF">BDZ85DRAFT_265179</name>
</gene>
<dbReference type="Pfam" id="PF03992">
    <property type="entry name" value="ABM"/>
    <property type="match status" value="1"/>
</dbReference>
<dbReference type="Proteomes" id="UP000799538">
    <property type="component" value="Unassembled WGS sequence"/>
</dbReference>
<dbReference type="OrthoDB" id="63721at2759"/>
<feature type="region of interest" description="Disordered" evidence="1">
    <location>
        <begin position="188"/>
        <end position="209"/>
    </location>
</feature>
<protein>
    <recommendedName>
        <fullName evidence="2">ABM domain-containing protein</fullName>
    </recommendedName>
</protein>
<keyword evidence="4" id="KW-1185">Reference proteome</keyword>
<dbReference type="SUPFAM" id="SSF54909">
    <property type="entry name" value="Dimeric alpha+beta barrel"/>
    <property type="match status" value="1"/>
</dbReference>
<organism evidence="3 4">
    <name type="scientific">Elsinoe ampelina</name>
    <dbReference type="NCBI Taxonomy" id="302913"/>
    <lineage>
        <taxon>Eukaryota</taxon>
        <taxon>Fungi</taxon>
        <taxon>Dikarya</taxon>
        <taxon>Ascomycota</taxon>
        <taxon>Pezizomycotina</taxon>
        <taxon>Dothideomycetes</taxon>
        <taxon>Dothideomycetidae</taxon>
        <taxon>Myriangiales</taxon>
        <taxon>Elsinoaceae</taxon>
        <taxon>Elsinoe</taxon>
    </lineage>
</organism>
<sequence length="209" mass="23508">MLYVLFTATVREEQSTLSDQYYSTLQPIVRRIEGFVDETPFADPSRPNGQLLLARFDDEDAIARWRNSPTHLRIMHHARHDIFEDFRVTIGTDLPDASAESYQDARMIVVHQTPSLGVPSTDPEQEAPSLVTTDRQMETSESFIGASSALKVWRLKTKAEVQHLEASLARLPNDSVYKIHVVREYGKNERKEAPAGVDEAEAAAASRKA</sequence>
<feature type="compositionally biased region" description="Low complexity" evidence="1">
    <location>
        <begin position="194"/>
        <end position="209"/>
    </location>
</feature>
<dbReference type="EMBL" id="ML992510">
    <property type="protein sequence ID" value="KAF2221316.1"/>
    <property type="molecule type" value="Genomic_DNA"/>
</dbReference>
<reference evidence="4" key="1">
    <citation type="journal article" date="2020" name="Stud. Mycol.">
        <title>101 Dothideomycetes genomes: A test case for predicting lifestyles and emergence of pathogens.</title>
        <authorList>
            <person name="Haridas S."/>
            <person name="Albert R."/>
            <person name="Binder M."/>
            <person name="Bloem J."/>
            <person name="LaButti K."/>
            <person name="Salamov A."/>
            <person name="Andreopoulos B."/>
            <person name="Baker S."/>
            <person name="Barry K."/>
            <person name="Bills G."/>
            <person name="Bluhm B."/>
            <person name="Cannon C."/>
            <person name="Castanera R."/>
            <person name="Culley D."/>
            <person name="Daum C."/>
            <person name="Ezra D."/>
            <person name="Gonzalez J."/>
            <person name="Henrissat B."/>
            <person name="Kuo A."/>
            <person name="Liang C."/>
            <person name="Lipzen A."/>
            <person name="Lutzoni F."/>
            <person name="Magnuson J."/>
            <person name="Mondo S."/>
            <person name="Nolan M."/>
            <person name="Ohm R."/>
            <person name="Pangilinan J."/>
            <person name="Park H.-J."/>
            <person name="Ramirez L."/>
            <person name="Alfaro M."/>
            <person name="Sun H."/>
            <person name="Tritt A."/>
            <person name="Yoshinaga Y."/>
            <person name="Zwiers L.-H."/>
            <person name="Turgeon B."/>
            <person name="Goodwin S."/>
            <person name="Spatafora J."/>
            <person name="Crous P."/>
            <person name="Grigoriev I."/>
        </authorList>
    </citation>
    <scope>NUCLEOTIDE SEQUENCE [LARGE SCALE GENOMIC DNA]</scope>
    <source>
        <strain evidence="4">CECT 20119</strain>
    </source>
</reference>
<dbReference type="PROSITE" id="PS51725">
    <property type="entry name" value="ABM"/>
    <property type="match status" value="1"/>
</dbReference>
<accession>A0A6A6G6D7</accession>
<dbReference type="AlphaFoldDB" id="A0A6A6G6D7"/>